<dbReference type="AlphaFoldDB" id="A0A803KEA8"/>
<dbReference type="InterPro" id="IPR040181">
    <property type="entry name" value="PKHG5/7"/>
</dbReference>
<dbReference type="PROSITE" id="PS50010">
    <property type="entry name" value="DH_2"/>
    <property type="match status" value="1"/>
</dbReference>
<dbReference type="Ensembl" id="ENSXETT00000114134">
    <property type="protein sequence ID" value="ENSXETP00000118744"/>
    <property type="gene ID" value="ENSXETG00000015233"/>
</dbReference>
<protein>
    <submittedName>
        <fullName evidence="3">Pleckstrin homology and RhoGEF domain-containing G7</fullName>
    </submittedName>
</protein>
<dbReference type="InParanoid" id="A0A803KEA8"/>
<dbReference type="InterPro" id="IPR000219">
    <property type="entry name" value="DH_dom"/>
</dbReference>
<reference evidence="3" key="2">
    <citation type="submission" date="2021-03" db="UniProtKB">
        <authorList>
            <consortium name="Ensembl"/>
        </authorList>
    </citation>
    <scope>IDENTIFICATION</scope>
</reference>
<dbReference type="Pfam" id="PF00621">
    <property type="entry name" value="RhoGEF"/>
    <property type="match status" value="1"/>
</dbReference>
<dbReference type="InterPro" id="IPR001849">
    <property type="entry name" value="PH_domain"/>
</dbReference>
<dbReference type="InterPro" id="IPR001331">
    <property type="entry name" value="GDS_CDC24_CS"/>
</dbReference>
<accession>A0A803KEA8</accession>
<dbReference type="Gene3D" id="1.20.900.10">
    <property type="entry name" value="Dbl homology (DH) domain"/>
    <property type="match status" value="1"/>
</dbReference>
<dbReference type="SMART" id="SM00325">
    <property type="entry name" value="RhoGEF"/>
    <property type="match status" value="1"/>
</dbReference>
<dbReference type="FunCoup" id="A0A803KEA8">
    <property type="interactions" value="38"/>
</dbReference>
<dbReference type="PROSITE" id="PS50003">
    <property type="entry name" value="PH_DOMAIN"/>
    <property type="match status" value="1"/>
</dbReference>
<reference evidence="3" key="1">
    <citation type="journal article" date="2010" name="Science">
        <title>The genome of the Western clawed frog Xenopus tropicalis.</title>
        <authorList>
            <person name="Hellsten U."/>
            <person name="Harland R.M."/>
            <person name="Gilchrist M.J."/>
            <person name="Hendrix D."/>
            <person name="Jurka J."/>
            <person name="Kapitonov V."/>
            <person name="Ovcharenko I."/>
            <person name="Putnam N.H."/>
            <person name="Shu S."/>
            <person name="Taher L."/>
            <person name="Blitz I.L."/>
            <person name="Blumberg B."/>
            <person name="Dichmann D.S."/>
            <person name="Dubchak I."/>
            <person name="Amaya E."/>
            <person name="Detter J.C."/>
            <person name="Fletcher R."/>
            <person name="Gerhard D.S."/>
            <person name="Goodstein D."/>
            <person name="Graves T."/>
            <person name="Grigoriev I.V."/>
            <person name="Grimwood J."/>
            <person name="Kawashima T."/>
            <person name="Lindquist E."/>
            <person name="Lucas S.M."/>
            <person name="Mead P.E."/>
            <person name="Mitros T."/>
            <person name="Ogino H."/>
            <person name="Ohta Y."/>
            <person name="Poliakov A.V."/>
            <person name="Pollet N."/>
            <person name="Robert J."/>
            <person name="Salamov A."/>
            <person name="Sater A.K."/>
            <person name="Schmutz J."/>
            <person name="Terry A."/>
            <person name="Vize P.D."/>
            <person name="Warren W.C."/>
            <person name="Wells D."/>
            <person name="Wills A."/>
            <person name="Wilson R.K."/>
            <person name="Zimmerman L.B."/>
            <person name="Zorn A.M."/>
            <person name="Grainger R."/>
            <person name="Grammer T."/>
            <person name="Khokha M.K."/>
            <person name="Richardson P.M."/>
            <person name="Rokhsar D.S."/>
        </authorList>
    </citation>
    <scope>NUCLEOTIDE SEQUENCE [LARGE SCALE GENOMIC DNA]</scope>
    <source>
        <strain evidence="3">Nigerian</strain>
    </source>
</reference>
<dbReference type="CDD" id="cd13245">
    <property type="entry name" value="PH_PLEKHG7"/>
    <property type="match status" value="1"/>
</dbReference>
<evidence type="ECO:0000313" key="3">
    <source>
        <dbReference type="Ensembl" id="ENSXETP00000118744"/>
    </source>
</evidence>
<sequence>MEEPLHMFFPVMNEEIFNTTAYEMKVGNGTVCDLIDSSGEVHTSGGNSVTKDVQICKDNTKPTSETVHRKVHNIPPLILMFPPNETDGNHNTPFQFDRQAPARISTSPTLRRLRKHTHGHFMPLQDIFDVTKFPTSKEQSALNNLAGHLWDSPPWSPQCTISTSEGVSVSENDRAAIPKDPEENINNNNCTDDILLHSQWSTVDKSMEHSENRYIIGSTTENYNNDDDSGNLSPKIKALHHSRLLARRRSSVVLSLPGLEVFPGDLLVSDGASDYMYHSTWVSSADSKKPKWPFSKKGTLMKGKQKQISDLENCLSSVKIQDFTGNELYILKDKTWNEVISMHTAENTENLHKSNRRRQESVWELFTSECTYHLDQLLVLKKVFFSALQHLQSNDHLLDVDVVRLFANLEELIQESLNFAVGLLNTIKSRELGSTASFSPPLAGLLTKHFKDSLCLSHEVYCLNYTSAVIYLESLKQRDDFAIYLKWCEQHEQCRRLHLSDLLVAPLHRLTRYPLLLKNIWKQSTDVTEKIAIYSVKDKVESTLRDLEGKVKWLDKSQKYKQLQEVIVWPSLWERDKRFFIPEQLSLFMQKLGSDFDWQGLKHHFKEPNVESMLSSLNRDLLHEGKLILTESTRLLDVYLFLFDDFLLITKIKRNKRKSTNLEVNQYPCLHPELQMVTKEGGYCKVVDQPIALDRLSLKTVDQYHVTVYGMKNAFMVQHENRYQQCIAAFILQAHTESEKKTWMSQIETAMSCYTETHRSKRLSTLWQSSESAEI</sequence>
<dbReference type="PANTHER" id="PTHR13217">
    <property type="entry name" value="PLECKSTRIN HOMOLOGY DOMAIN-CONTAINING FAMILY G MEMBER 7"/>
    <property type="match status" value="1"/>
</dbReference>
<proteinExistence type="predicted"/>
<feature type="domain" description="PH" evidence="1">
    <location>
        <begin position="620"/>
        <end position="752"/>
    </location>
</feature>
<dbReference type="Pfam" id="PF15720">
    <property type="entry name" value="DUF4675"/>
    <property type="match status" value="1"/>
</dbReference>
<evidence type="ECO:0000259" key="2">
    <source>
        <dbReference type="PROSITE" id="PS50010"/>
    </source>
</evidence>
<dbReference type="PANTHER" id="PTHR13217:SF6">
    <property type="entry name" value="PLECKSTRIN HOMOLOGY DOMAIN-CONTAINING FAMILY G MEMBER 7"/>
    <property type="match status" value="1"/>
</dbReference>
<dbReference type="Pfam" id="PF16652">
    <property type="entry name" value="PH_13"/>
    <property type="match status" value="1"/>
</dbReference>
<dbReference type="Xenbase" id="XB-GENE-6044182">
    <property type="gene designation" value="plekhg7"/>
</dbReference>
<dbReference type="GeneTree" id="ENSGT00510000046843"/>
<dbReference type="GO" id="GO:0005085">
    <property type="term" value="F:guanyl-nucleotide exchange factor activity"/>
    <property type="evidence" value="ECO:0007669"/>
    <property type="project" value="InterPro"/>
</dbReference>
<dbReference type="Bgee" id="ENSXETG00000015233">
    <property type="expression patterns" value="Expressed in testis and 7 other cell types or tissues"/>
</dbReference>
<dbReference type="InterPro" id="IPR011993">
    <property type="entry name" value="PH-like_dom_sf"/>
</dbReference>
<dbReference type="GO" id="GO:0035556">
    <property type="term" value="P:intracellular signal transduction"/>
    <property type="evidence" value="ECO:0007669"/>
    <property type="project" value="InterPro"/>
</dbReference>
<dbReference type="SUPFAM" id="SSF48065">
    <property type="entry name" value="DBL homology domain (DH-domain)"/>
    <property type="match status" value="1"/>
</dbReference>
<evidence type="ECO:0000259" key="1">
    <source>
        <dbReference type="PROSITE" id="PS50003"/>
    </source>
</evidence>
<feature type="domain" description="DH" evidence="2">
    <location>
        <begin position="357"/>
        <end position="557"/>
    </location>
</feature>
<dbReference type="InterPro" id="IPR035899">
    <property type="entry name" value="DBL_dom_sf"/>
</dbReference>
<name>A0A803KEA8_XENTR</name>
<dbReference type="Gene3D" id="2.30.29.30">
    <property type="entry name" value="Pleckstrin-homology domain (PH domain)/Phosphotyrosine-binding domain (PTB)"/>
    <property type="match status" value="1"/>
</dbReference>
<dbReference type="SMART" id="SM00233">
    <property type="entry name" value="PH"/>
    <property type="match status" value="1"/>
</dbReference>
<dbReference type="SUPFAM" id="SSF50729">
    <property type="entry name" value="PH domain-like"/>
    <property type="match status" value="1"/>
</dbReference>
<gene>
    <name evidence="3" type="primary">plekhg7</name>
</gene>
<dbReference type="PROSITE" id="PS00741">
    <property type="entry name" value="DH_1"/>
    <property type="match status" value="1"/>
</dbReference>
<organism evidence="3">
    <name type="scientific">Xenopus tropicalis</name>
    <name type="common">Western clawed frog</name>
    <name type="synonym">Silurana tropicalis</name>
    <dbReference type="NCBI Taxonomy" id="8364"/>
    <lineage>
        <taxon>Eukaryota</taxon>
        <taxon>Metazoa</taxon>
        <taxon>Chordata</taxon>
        <taxon>Craniata</taxon>
        <taxon>Vertebrata</taxon>
        <taxon>Euteleostomi</taxon>
        <taxon>Amphibia</taxon>
        <taxon>Batrachia</taxon>
        <taxon>Anura</taxon>
        <taxon>Pipoidea</taxon>
        <taxon>Pipidae</taxon>
        <taxon>Xenopodinae</taxon>
        <taxon>Xenopus</taxon>
        <taxon>Silurana</taxon>
    </lineage>
</organism>